<dbReference type="Proteomes" id="UP000004995">
    <property type="component" value="Unassembled WGS sequence"/>
</dbReference>
<evidence type="ECO:0000313" key="3">
    <source>
        <dbReference type="Proteomes" id="UP000004995"/>
    </source>
</evidence>
<accession>K3Z0X3</accession>
<protein>
    <submittedName>
        <fullName evidence="2">Uncharacterized protein</fullName>
    </submittedName>
</protein>
<sequence>MAYSGGGKMSAVNAILAEAVDLIALEQIAKLNTAHVADNSALPSSLEPCFCKLKSLPAAPFAAAPVRILDRSVAEKKGDSSPPLPQQPVRPPATIPATHGDDDDEDLERLFGSGRRGRPMLWEWNRGRDDGGGGSPSPPPPRQACCFGFSPRKPLQRTPRKE</sequence>
<dbReference type="AlphaFoldDB" id="K3Z0X3"/>
<keyword evidence="3" id="KW-1185">Reference proteome</keyword>
<organism evidence="2 3">
    <name type="scientific">Setaria italica</name>
    <name type="common">Foxtail millet</name>
    <name type="synonym">Panicum italicum</name>
    <dbReference type="NCBI Taxonomy" id="4555"/>
    <lineage>
        <taxon>Eukaryota</taxon>
        <taxon>Viridiplantae</taxon>
        <taxon>Streptophyta</taxon>
        <taxon>Embryophyta</taxon>
        <taxon>Tracheophyta</taxon>
        <taxon>Spermatophyta</taxon>
        <taxon>Magnoliopsida</taxon>
        <taxon>Liliopsida</taxon>
        <taxon>Poales</taxon>
        <taxon>Poaceae</taxon>
        <taxon>PACMAD clade</taxon>
        <taxon>Panicoideae</taxon>
        <taxon>Panicodae</taxon>
        <taxon>Paniceae</taxon>
        <taxon>Cenchrinae</taxon>
        <taxon>Setaria</taxon>
    </lineage>
</organism>
<reference evidence="2" key="2">
    <citation type="submission" date="2018-08" db="UniProtKB">
        <authorList>
            <consortium name="EnsemblPlants"/>
        </authorList>
    </citation>
    <scope>IDENTIFICATION</scope>
    <source>
        <strain evidence="2">Yugu1</strain>
    </source>
</reference>
<name>K3Z0X3_SETIT</name>
<dbReference type="PANTHER" id="PTHR35692:SF1">
    <property type="entry name" value="F26F24.11"/>
    <property type="match status" value="1"/>
</dbReference>
<dbReference type="EnsemblPlants" id="KQL31383">
    <property type="protein sequence ID" value="KQL31383"/>
    <property type="gene ID" value="SETIT_020190mg"/>
</dbReference>
<dbReference type="eggNOG" id="ENOG502S0M9">
    <property type="taxonomic scope" value="Eukaryota"/>
</dbReference>
<dbReference type="EMBL" id="AGNK02000539">
    <property type="status" value="NOT_ANNOTATED_CDS"/>
    <property type="molecule type" value="Genomic_DNA"/>
</dbReference>
<dbReference type="InParanoid" id="K3Z0X3"/>
<proteinExistence type="predicted"/>
<evidence type="ECO:0000313" key="2">
    <source>
        <dbReference type="EnsemblPlants" id="KQL31383"/>
    </source>
</evidence>
<feature type="region of interest" description="Disordered" evidence="1">
    <location>
        <begin position="73"/>
        <end position="162"/>
    </location>
</feature>
<dbReference type="PANTHER" id="PTHR35692">
    <property type="entry name" value="F26F24.11"/>
    <property type="match status" value="1"/>
</dbReference>
<evidence type="ECO:0000256" key="1">
    <source>
        <dbReference type="SAM" id="MobiDB-lite"/>
    </source>
</evidence>
<dbReference type="Gramene" id="KQL31383">
    <property type="protein sequence ID" value="KQL31383"/>
    <property type="gene ID" value="SETIT_020190mg"/>
</dbReference>
<feature type="compositionally biased region" description="Pro residues" evidence="1">
    <location>
        <begin position="82"/>
        <end position="94"/>
    </location>
</feature>
<dbReference type="HOGENOM" id="CLU_1638273_0_0_1"/>
<reference evidence="3" key="1">
    <citation type="journal article" date="2012" name="Nat. Biotechnol.">
        <title>Reference genome sequence of the model plant Setaria.</title>
        <authorList>
            <person name="Bennetzen J.L."/>
            <person name="Schmutz J."/>
            <person name="Wang H."/>
            <person name="Percifield R."/>
            <person name="Hawkins J."/>
            <person name="Pontaroli A.C."/>
            <person name="Estep M."/>
            <person name="Feng L."/>
            <person name="Vaughn J.N."/>
            <person name="Grimwood J."/>
            <person name="Jenkins J."/>
            <person name="Barry K."/>
            <person name="Lindquist E."/>
            <person name="Hellsten U."/>
            <person name="Deshpande S."/>
            <person name="Wang X."/>
            <person name="Wu X."/>
            <person name="Mitros T."/>
            <person name="Triplett J."/>
            <person name="Yang X."/>
            <person name="Ye C.Y."/>
            <person name="Mauro-Herrera M."/>
            <person name="Wang L."/>
            <person name="Li P."/>
            <person name="Sharma M."/>
            <person name="Sharma R."/>
            <person name="Ronald P.C."/>
            <person name="Panaud O."/>
            <person name="Kellogg E.A."/>
            <person name="Brutnell T.P."/>
            <person name="Doust A.N."/>
            <person name="Tuskan G.A."/>
            <person name="Rokhsar D."/>
            <person name="Devos K.M."/>
        </authorList>
    </citation>
    <scope>NUCLEOTIDE SEQUENCE [LARGE SCALE GENOMIC DNA]</scope>
    <source>
        <strain evidence="3">cv. Yugu1</strain>
    </source>
</reference>